<feature type="compositionally biased region" description="Basic and acidic residues" evidence="1">
    <location>
        <begin position="1"/>
        <end position="13"/>
    </location>
</feature>
<dbReference type="Pfam" id="PF25213">
    <property type="entry name" value="HVO_A0261_N"/>
    <property type="match status" value="1"/>
</dbReference>
<dbReference type="eggNOG" id="arCOG02808">
    <property type="taxonomic scope" value="Archaea"/>
</dbReference>
<dbReference type="HOGENOM" id="CLU_071220_0_1_2"/>
<dbReference type="SUPFAM" id="SSF46785">
    <property type="entry name" value="Winged helix' DNA-binding domain"/>
    <property type="match status" value="1"/>
</dbReference>
<evidence type="ECO:0000256" key="1">
    <source>
        <dbReference type="SAM" id="MobiDB-lite"/>
    </source>
</evidence>
<dbReference type="RefSeq" id="WP_008414812.1">
    <property type="nucleotide sequence ID" value="NC_014297.1"/>
</dbReference>
<dbReference type="InterPro" id="IPR036390">
    <property type="entry name" value="WH_DNA-bd_sf"/>
</dbReference>
<dbReference type="InterPro" id="IPR057527">
    <property type="entry name" value="HVO_A0261-like_N"/>
</dbReference>
<dbReference type="EMBL" id="CP002062">
    <property type="protein sequence ID" value="ADJ14619.1"/>
    <property type="molecule type" value="Genomic_DNA"/>
</dbReference>
<dbReference type="STRING" id="795797.HacjB3_06140"/>
<evidence type="ECO:0000313" key="7">
    <source>
        <dbReference type="Proteomes" id="UP000011645"/>
    </source>
</evidence>
<dbReference type="Pfam" id="PF08350">
    <property type="entry name" value="FilR1_middle"/>
    <property type="match status" value="1"/>
</dbReference>
<reference evidence="5 7" key="2">
    <citation type="journal article" date="2014" name="PLoS Genet.">
        <title>Phylogenetically driven sequencing of extremely halophilic archaea reveals strategies for static and dynamic osmo-response.</title>
        <authorList>
            <person name="Becker E.A."/>
            <person name="Seitzer P.M."/>
            <person name="Tritt A."/>
            <person name="Larsen D."/>
            <person name="Krusor M."/>
            <person name="Yao A.I."/>
            <person name="Wu D."/>
            <person name="Madern D."/>
            <person name="Eisen J.A."/>
            <person name="Darling A.E."/>
            <person name="Facciotti M.T."/>
        </authorList>
    </citation>
    <scope>NUCLEOTIDE SEQUENCE [LARGE SCALE GENOMIC DNA]</scope>
    <source>
        <strain evidence="5">B3</strain>
        <strain evidence="7">DSM 18796 / CECT 7217 / JCM 14584 / KCTC 4019 / B3</strain>
    </source>
</reference>
<feature type="domain" description="Methanogenesis regulatory protein FilR1 middle" evidence="2">
    <location>
        <begin position="141"/>
        <end position="270"/>
    </location>
</feature>
<keyword evidence="7" id="KW-1185">Reference proteome</keyword>
<dbReference type="OrthoDB" id="330490at2157"/>
<protein>
    <submittedName>
        <fullName evidence="4">Transcriptional regulator protein-like protein</fullName>
    </submittedName>
    <submittedName>
        <fullName evidence="5">Transcriptional regulator-like protein</fullName>
    </submittedName>
</protein>
<dbReference type="InterPro" id="IPR013561">
    <property type="entry name" value="FilR1_middle_dom"/>
</dbReference>
<feature type="region of interest" description="Disordered" evidence="1">
    <location>
        <begin position="1"/>
        <end position="25"/>
    </location>
</feature>
<dbReference type="AlphaFoldDB" id="D8JA97"/>
<evidence type="ECO:0000313" key="6">
    <source>
        <dbReference type="Proteomes" id="UP000000390"/>
    </source>
</evidence>
<dbReference type="Proteomes" id="UP000011645">
    <property type="component" value="Unassembled WGS sequence"/>
</dbReference>
<gene>
    <name evidence="4" type="ordered locus">HacjB3_06140</name>
    <name evidence="5" type="ORF">C497_04527</name>
</gene>
<evidence type="ECO:0000259" key="3">
    <source>
        <dbReference type="Pfam" id="PF25213"/>
    </source>
</evidence>
<proteinExistence type="predicted"/>
<sequence length="282" mass="31481">MVHSFDDRDRDGSDGPSGRPPATEDVAFLTRSQHRTVVLDALADRPRDRRDLRTLAGVSASTICRTLREFETRCWIRKDGHRYEATQLGAFVARGTVELIDRIETERRLRDVWPLLAIREGDLGIGALSDAVVTVAAADDPYRPVNRFVSLLRETERFRFAGPELALLEPCRDELRRRILDGMTTEIVDPPGGADRILSTYPDHCAAPLESGNLTVFVCEDLPTYGLCLLDDRVGISGYDPDSGTVRALIDTDAPAVREWAESTYETHRRKARPLVPETAVP</sequence>
<dbReference type="GeneID" id="9419033"/>
<evidence type="ECO:0000313" key="5">
    <source>
        <dbReference type="EMBL" id="ELY39992.1"/>
    </source>
</evidence>
<reference evidence="4 6" key="1">
    <citation type="journal article" date="2010" name="J. Bacteriol.">
        <title>Complete genome sequence of Halalkalicoccus jeotgali B3(T), an extremely halophilic archaeon.</title>
        <authorList>
            <person name="Roh S.W."/>
            <person name="Nam Y.D."/>
            <person name="Nam S.H."/>
            <person name="Choi S.H."/>
            <person name="Park H.S."/>
            <person name="Bae J.W."/>
        </authorList>
    </citation>
    <scope>NUCLEOTIDE SEQUENCE [LARGE SCALE GENOMIC DNA]</scope>
    <source>
        <strain evidence="4">B3</strain>
        <strain evidence="6">DSM 18796 / CECT 7217 / JCM 14584 / KCTC 4019 / B3</strain>
    </source>
</reference>
<accession>D8JA97</accession>
<evidence type="ECO:0000259" key="2">
    <source>
        <dbReference type="Pfam" id="PF08350"/>
    </source>
</evidence>
<name>D8JA97_HALJB</name>
<dbReference type="KEGG" id="hje:HacjB3_06140"/>
<dbReference type="Proteomes" id="UP000000390">
    <property type="component" value="Chromosome"/>
</dbReference>
<dbReference type="PATRIC" id="fig|795797.18.peg.1224"/>
<feature type="domain" description="HVO-A0261-like N-terminal" evidence="3">
    <location>
        <begin position="24"/>
        <end position="108"/>
    </location>
</feature>
<organism evidence="4 6">
    <name type="scientific">Halalkalicoccus jeotgali (strain DSM 18796 / CECT 7217 / JCM 14584 / KCTC 4019 / B3)</name>
    <dbReference type="NCBI Taxonomy" id="795797"/>
    <lineage>
        <taxon>Archaea</taxon>
        <taxon>Methanobacteriati</taxon>
        <taxon>Methanobacteriota</taxon>
        <taxon>Stenosarchaea group</taxon>
        <taxon>Halobacteria</taxon>
        <taxon>Halobacteriales</taxon>
        <taxon>Halococcaceae</taxon>
        <taxon>Halalkalicoccus</taxon>
    </lineage>
</organism>
<evidence type="ECO:0000313" key="4">
    <source>
        <dbReference type="EMBL" id="ADJ14619.1"/>
    </source>
</evidence>
<dbReference type="EMBL" id="AOHV01000012">
    <property type="protein sequence ID" value="ELY39992.1"/>
    <property type="molecule type" value="Genomic_DNA"/>
</dbReference>